<evidence type="ECO:0000313" key="1">
    <source>
        <dbReference type="EMBL" id="DBA55351.1"/>
    </source>
</evidence>
<reference evidence="1" key="2">
    <citation type="submission" date="2024-05" db="EMBL/GenBank/DDBJ databases">
        <authorList>
            <person name="Matrishin C.B."/>
            <person name="Kauffman K.M."/>
        </authorList>
    </citation>
    <scope>NUCLEOTIDE SEQUENCE</scope>
</reference>
<name>A0AAT9JC15_9CAUD</name>
<sequence>MEDIMNKLKESASYVDELPEEFIDSGCAVVMAAHGDRCLGSIRGSYQMLTKLLAYCIVSDPDFGRAIEDALDACKKVKMKTQSIAALSPEKKNRHVC</sequence>
<accession>A0AAT9JC15</accession>
<protein>
    <submittedName>
        <fullName evidence="1">Uncharacterized protein</fullName>
    </submittedName>
</protein>
<proteinExistence type="predicted"/>
<dbReference type="EMBL" id="BK068098">
    <property type="protein sequence ID" value="DBA55351.1"/>
    <property type="molecule type" value="Genomic_DNA"/>
</dbReference>
<organism evidence="1">
    <name type="scientific">Porphyromonas phage phage017a_JCVISC001</name>
    <dbReference type="NCBI Taxonomy" id="3154107"/>
    <lineage>
        <taxon>Viruses</taxon>
        <taxon>Duplodnaviria</taxon>
        <taxon>Heunggongvirae</taxon>
        <taxon>Uroviricota</taxon>
        <taxon>Caudoviricetes</taxon>
        <taxon>Nixviridae</taxon>
        <taxon>Dewhirstvirus</taxon>
        <taxon>Dewhirstvirus pging00K</taxon>
    </lineage>
</organism>
<reference evidence="1" key="1">
    <citation type="journal article" date="2023" name="Microbiome">
        <title>Phages are unrecognized players in the ecology of the oral pathogen Porphyromonas gingivalis.</title>
        <authorList>
            <person name="Matrishin C.B."/>
            <person name="Haase E.M."/>
            <person name="Dewhirst F.E."/>
            <person name="Mark Welch J.L."/>
            <person name="Miranda-Sanchez F."/>
            <person name="Chen T."/>
            <person name="MacFarland D.C."/>
            <person name="Kauffman K.M."/>
        </authorList>
    </citation>
    <scope>NUCLEOTIDE SEQUENCE</scope>
</reference>